<keyword evidence="2" id="KW-1185">Reference proteome</keyword>
<evidence type="ECO:0000313" key="1">
    <source>
        <dbReference type="EMBL" id="KAK3696435.1"/>
    </source>
</evidence>
<evidence type="ECO:0000313" key="2">
    <source>
        <dbReference type="Proteomes" id="UP001283361"/>
    </source>
</evidence>
<dbReference type="Proteomes" id="UP001283361">
    <property type="component" value="Unassembled WGS sequence"/>
</dbReference>
<accession>A0AAE0XMC4</accession>
<dbReference type="EMBL" id="JAWDGP010008045">
    <property type="protein sequence ID" value="KAK3696435.1"/>
    <property type="molecule type" value="Genomic_DNA"/>
</dbReference>
<sequence>MTSQNYAGVGHGLAEDFLQTEATHSKLRATILLTCPSRREAPALYTVRFIVLERDNHTPLDSSPAPCGTGEALGQLY</sequence>
<organism evidence="1 2">
    <name type="scientific">Elysia crispata</name>
    <name type="common">lettuce slug</name>
    <dbReference type="NCBI Taxonomy" id="231223"/>
    <lineage>
        <taxon>Eukaryota</taxon>
        <taxon>Metazoa</taxon>
        <taxon>Spiralia</taxon>
        <taxon>Lophotrochozoa</taxon>
        <taxon>Mollusca</taxon>
        <taxon>Gastropoda</taxon>
        <taxon>Heterobranchia</taxon>
        <taxon>Euthyneura</taxon>
        <taxon>Panpulmonata</taxon>
        <taxon>Sacoglossa</taxon>
        <taxon>Placobranchoidea</taxon>
        <taxon>Plakobranchidae</taxon>
        <taxon>Elysia</taxon>
    </lineage>
</organism>
<name>A0AAE0XMC4_9GAST</name>
<comment type="caution">
    <text evidence="1">The sequence shown here is derived from an EMBL/GenBank/DDBJ whole genome shotgun (WGS) entry which is preliminary data.</text>
</comment>
<reference evidence="1" key="1">
    <citation type="journal article" date="2023" name="G3 (Bethesda)">
        <title>A reference genome for the long-term kleptoplast-retaining sea slug Elysia crispata morphotype clarki.</title>
        <authorList>
            <person name="Eastman K.E."/>
            <person name="Pendleton A.L."/>
            <person name="Shaikh M.A."/>
            <person name="Suttiyut T."/>
            <person name="Ogas R."/>
            <person name="Tomko P."/>
            <person name="Gavelis G."/>
            <person name="Widhalm J.R."/>
            <person name="Wisecaver J.H."/>
        </authorList>
    </citation>
    <scope>NUCLEOTIDE SEQUENCE</scope>
    <source>
        <strain evidence="1">ECLA1</strain>
    </source>
</reference>
<gene>
    <name evidence="1" type="ORF">RRG08_021450</name>
</gene>
<proteinExistence type="predicted"/>
<protein>
    <submittedName>
        <fullName evidence="1">Uncharacterized protein</fullName>
    </submittedName>
</protein>
<dbReference type="AlphaFoldDB" id="A0AAE0XMC4"/>